<dbReference type="RefSeq" id="XP_005758520.1">
    <property type="nucleotide sequence ID" value="XM_005758463.1"/>
</dbReference>
<feature type="region of interest" description="Disordered" evidence="1">
    <location>
        <begin position="1"/>
        <end position="48"/>
    </location>
</feature>
<protein>
    <submittedName>
        <fullName evidence="2">Uncharacterized protein</fullName>
    </submittedName>
</protein>
<name>A0A0D3I4A6_EMIH1</name>
<evidence type="ECO:0000256" key="1">
    <source>
        <dbReference type="SAM" id="MobiDB-lite"/>
    </source>
</evidence>
<dbReference type="Proteomes" id="UP000013827">
    <property type="component" value="Unassembled WGS sequence"/>
</dbReference>
<reference evidence="3" key="1">
    <citation type="journal article" date="2013" name="Nature">
        <title>Pan genome of the phytoplankton Emiliania underpins its global distribution.</title>
        <authorList>
            <person name="Read B.A."/>
            <person name="Kegel J."/>
            <person name="Klute M.J."/>
            <person name="Kuo A."/>
            <person name="Lefebvre S.C."/>
            <person name="Maumus F."/>
            <person name="Mayer C."/>
            <person name="Miller J."/>
            <person name="Monier A."/>
            <person name="Salamov A."/>
            <person name="Young J."/>
            <person name="Aguilar M."/>
            <person name="Claverie J.M."/>
            <person name="Frickenhaus S."/>
            <person name="Gonzalez K."/>
            <person name="Herman E.K."/>
            <person name="Lin Y.C."/>
            <person name="Napier J."/>
            <person name="Ogata H."/>
            <person name="Sarno A.F."/>
            <person name="Shmutz J."/>
            <person name="Schroeder D."/>
            <person name="de Vargas C."/>
            <person name="Verret F."/>
            <person name="von Dassow P."/>
            <person name="Valentin K."/>
            <person name="Van de Peer Y."/>
            <person name="Wheeler G."/>
            <person name="Dacks J.B."/>
            <person name="Delwiche C.F."/>
            <person name="Dyhrman S.T."/>
            <person name="Glockner G."/>
            <person name="John U."/>
            <person name="Richards T."/>
            <person name="Worden A.Z."/>
            <person name="Zhang X."/>
            <person name="Grigoriev I.V."/>
            <person name="Allen A.E."/>
            <person name="Bidle K."/>
            <person name="Borodovsky M."/>
            <person name="Bowler C."/>
            <person name="Brownlee C."/>
            <person name="Cock J.M."/>
            <person name="Elias M."/>
            <person name="Gladyshev V.N."/>
            <person name="Groth M."/>
            <person name="Guda C."/>
            <person name="Hadaegh A."/>
            <person name="Iglesias-Rodriguez M.D."/>
            <person name="Jenkins J."/>
            <person name="Jones B.M."/>
            <person name="Lawson T."/>
            <person name="Leese F."/>
            <person name="Lindquist E."/>
            <person name="Lobanov A."/>
            <person name="Lomsadze A."/>
            <person name="Malik S.B."/>
            <person name="Marsh M.E."/>
            <person name="Mackinder L."/>
            <person name="Mock T."/>
            <person name="Mueller-Roeber B."/>
            <person name="Pagarete A."/>
            <person name="Parker M."/>
            <person name="Probert I."/>
            <person name="Quesneville H."/>
            <person name="Raines C."/>
            <person name="Rensing S.A."/>
            <person name="Riano-Pachon D.M."/>
            <person name="Richier S."/>
            <person name="Rokitta S."/>
            <person name="Shiraiwa Y."/>
            <person name="Soanes D.M."/>
            <person name="van der Giezen M."/>
            <person name="Wahlund T.M."/>
            <person name="Williams B."/>
            <person name="Wilson W."/>
            <person name="Wolfe G."/>
            <person name="Wurch L.L."/>
        </authorList>
    </citation>
    <scope>NUCLEOTIDE SEQUENCE</scope>
</reference>
<accession>A0A0D3I4A6</accession>
<organism evidence="2 3">
    <name type="scientific">Emiliania huxleyi (strain CCMP1516)</name>
    <dbReference type="NCBI Taxonomy" id="280463"/>
    <lineage>
        <taxon>Eukaryota</taxon>
        <taxon>Haptista</taxon>
        <taxon>Haptophyta</taxon>
        <taxon>Prymnesiophyceae</taxon>
        <taxon>Isochrysidales</taxon>
        <taxon>Noelaerhabdaceae</taxon>
        <taxon>Emiliania</taxon>
    </lineage>
</organism>
<feature type="compositionally biased region" description="Low complexity" evidence="1">
    <location>
        <begin position="17"/>
        <end position="31"/>
    </location>
</feature>
<dbReference type="AlphaFoldDB" id="A0A0D3I4A6"/>
<sequence>MPLTAKAERRKRRKASEVAAASVEPEVATEAPEPPAEPHNESEMEVEPAAPDQTANRLLLMTAEHEAAVARRLLQQGGRCWLHQLIDDDSEVFESEAKEEMVIVAREVDDYCLMVGDTRPEGIFGSTLAAEAVVAARDFEECVRDGTIVGRGRLGDWVVPDLSEEYDDLTEAEEAEARGLAARASYRRAIHQLKAAFPELPTPDPVVRRCVCSPGAPRWPWALDINCVDWSYCRGPDECRPFSKVMFLWRRAWGMGSISAELGSAYLYREARQRVHDRWCAAGPRLPRGQKKSVG</sequence>
<dbReference type="HOGENOM" id="CLU_944693_0_0_1"/>
<dbReference type="GeneID" id="17252337"/>
<dbReference type="PaxDb" id="2903-EOD06091"/>
<dbReference type="EnsemblProtists" id="EOD06091">
    <property type="protein sequence ID" value="EOD06091"/>
    <property type="gene ID" value="EMIHUDRAFT_359636"/>
</dbReference>
<dbReference type="KEGG" id="ehx:EMIHUDRAFT_359636"/>
<keyword evidence="3" id="KW-1185">Reference proteome</keyword>
<evidence type="ECO:0000313" key="2">
    <source>
        <dbReference type="EnsemblProtists" id="EOD06091"/>
    </source>
</evidence>
<evidence type="ECO:0000313" key="3">
    <source>
        <dbReference type="Proteomes" id="UP000013827"/>
    </source>
</evidence>
<reference evidence="2" key="2">
    <citation type="submission" date="2024-10" db="UniProtKB">
        <authorList>
            <consortium name="EnsemblProtists"/>
        </authorList>
    </citation>
    <scope>IDENTIFICATION</scope>
</reference>
<proteinExistence type="predicted"/>